<dbReference type="OrthoDB" id="10259630at2759"/>
<dbReference type="GO" id="GO:0035721">
    <property type="term" value="P:intraciliary retrograde transport"/>
    <property type="evidence" value="ECO:0007669"/>
    <property type="project" value="TreeGrafter"/>
</dbReference>
<keyword evidence="12" id="KW-1185">Reference proteome</keyword>
<feature type="domain" description="Tetratricopeptide repeat protein 21A/21B second ARM" evidence="5">
    <location>
        <begin position="277"/>
        <end position="550"/>
    </location>
</feature>
<protein>
    <recommendedName>
        <fullName evidence="13">Tetratricopeptide repeat protein 21B</fullName>
    </recommendedName>
</protein>
<feature type="domain" description="Tetratricopeptide repeat protein 21A/21B fifth ARM repeats" evidence="8">
    <location>
        <begin position="978"/>
        <end position="1103"/>
    </location>
</feature>
<dbReference type="InterPro" id="IPR011990">
    <property type="entry name" value="TPR-like_helical_dom_sf"/>
</dbReference>
<dbReference type="Pfam" id="PF25064">
    <property type="entry name" value="ARM_TT21_5th"/>
    <property type="match status" value="1"/>
</dbReference>
<dbReference type="InterPro" id="IPR056836">
    <property type="entry name" value="ARM_TT21_4th"/>
</dbReference>
<dbReference type="PANTHER" id="PTHR14699:SF0">
    <property type="entry name" value="TETRATRICOPEPTIDE REPEAT PROTEIN 21 HOMOLOG"/>
    <property type="match status" value="1"/>
</dbReference>
<dbReference type="PaxDb" id="55529-EKX43904"/>
<sequence length="1337" mass="151586">MASVLLAPDAMGAQSLLLYFARKKMHRHIHVACSQLLNKRVNDPVLLFWRAYAVMMEGRITEAVSEFEALRGNPAVQLAALVCLKAAHEKTKFVDREAVQSVTKAIFDEEKQNKEGSFFMGALVCLLRNDFKKARDYISKVLEFQPNYPQAKSVNGWIELLSGTEIKAKKSIELFEAAMEANPNDIEAVLGKAAFLERYKPLPEAIEFMNQFIVKFSWFAPAITEKARLLIAGGDWDQAIESVNRALNLDGNNLDALMMSALHALVKESKFSVASQRIGELFEIIKECEPYNPEIICTCASVFSRLCARNTTILNQCIQMMKMVTEMERSSVYMAELAYQYFLMSNFKEALQRYQEAYNLDELNMNAAYWKIICQIFLGDMEEASQQFEFLNAIHGDSATGKSTELCYIGALLAMKLEKNTESSIMKLEETATFHMEQFNKSSISFDYIIRFNPDFLLQATRDLLEYAGSECPPEGESPSPVLSKAIKILDGVSKLAPGMLEVQILLAKSRYLARDFEVRYCVFDFMRLKMDPTHYASHMLMAQIYMEMGRFNDANSSLELALSHNFEIRESPVYFLLKSIIHERSGEWSQALKVLESAMKLPGASTARNAPSQDQRASIFIHLAKVQTRPIAIELASPHHFHQVQNELGQTHEASKTIQDAKGEFHGTPSHAQIILLDAELALKRGDVQSALILLKGISSDSPYYVKAKIAVANIHLNHRHNKKLYLRCYEELVERNETIATLCMLAEAYLRLQEPNMAVEKFKRAKELEDTTGKGSGTNLAAKIGQAMVSSHDFDGAIQYLQSASEQQPNVLSLRLSLAELFMKLGKYDSALDVCAKAKKFLQAADNVEAMISSTKIYLLEAKVHKLAGKQERYKDSLMLAREEQLKILGRMRGEASSLLRHQRTLAANICSDLAKYMESIKNYTESLRFYGEALKHDEKHADAMLSLARLHMDRDELDEAKKQCSALLKFDLEVEAATMMLADIMFRSNDFDDAIKYFAQILERNPNNYKALEQLILLVRRAGRLLDTKKKGRISEATRFLKLAERSSARASFDAGFHYCKGLFCRFSRNLTEALEELNQARKDGEWGAKAITQMIEIYLDTDEVGEELLSTQKKIDNVKMASDLRKELGDKGTEKPVKLQLYAAYEQLCLQTKSSVENAVNLFTDILNIEKDSVSALLGLSLALRLLKQDAKARNHLKRISKMQYNSEEAEEFEKSYLLLADIYIQSNKNDLAQELCRKCLTHNKSCAKAWEYQGLIYEKEASYADAAQVYEMAWQFDNKRNASVGYKLAFNFLKAKRYIDAINICHAVLKLQPGYEKIKTEILEKARGSIRL</sequence>
<proteinExistence type="inferred from homology"/>
<dbReference type="Pfam" id="PF25068">
    <property type="entry name" value="ARM_TT21_4th"/>
    <property type="match status" value="1"/>
</dbReference>
<organism evidence="10">
    <name type="scientific">Guillardia theta (strain CCMP2712)</name>
    <name type="common">Cryptophyte</name>
    <dbReference type="NCBI Taxonomy" id="905079"/>
    <lineage>
        <taxon>Eukaryota</taxon>
        <taxon>Cryptophyceae</taxon>
        <taxon>Pyrenomonadales</taxon>
        <taxon>Geminigeraceae</taxon>
        <taxon>Guillardia</taxon>
    </lineage>
</organism>
<dbReference type="InterPro" id="IPR040364">
    <property type="entry name" value="TTC21A/TTC21B"/>
</dbReference>
<evidence type="ECO:0000259" key="8">
    <source>
        <dbReference type="Pfam" id="PF25064"/>
    </source>
</evidence>
<feature type="repeat" description="TPR" evidence="4">
    <location>
        <begin position="220"/>
        <end position="253"/>
    </location>
</feature>
<dbReference type="SUPFAM" id="SSF48452">
    <property type="entry name" value="TPR-like"/>
    <property type="match status" value="5"/>
</dbReference>
<dbReference type="KEGG" id="gtt:GUITHDRAFT_87565"/>
<dbReference type="eggNOG" id="ENOG502QQAB">
    <property type="taxonomic scope" value="Eukaryota"/>
</dbReference>
<dbReference type="InterPro" id="IPR056834">
    <property type="entry name" value="ARM_TT21_C"/>
</dbReference>
<keyword evidence="2" id="KW-0677">Repeat</keyword>
<dbReference type="OMA" id="NATCVRA"/>
<dbReference type="GeneID" id="17300553"/>
<dbReference type="HOGENOM" id="CLU_006149_0_0_1"/>
<evidence type="ECO:0000259" key="7">
    <source>
        <dbReference type="Pfam" id="PF25063"/>
    </source>
</evidence>
<keyword evidence="3 4" id="KW-0802">TPR repeat</keyword>
<feature type="repeat" description="TPR" evidence="4">
    <location>
        <begin position="978"/>
        <end position="1011"/>
    </location>
</feature>
<reference evidence="11" key="3">
    <citation type="submission" date="2015-06" db="UniProtKB">
        <authorList>
            <consortium name="EnsemblProtists"/>
        </authorList>
    </citation>
    <scope>IDENTIFICATION</scope>
</reference>
<dbReference type="EnsemblProtists" id="EKX43904">
    <property type="protein sequence ID" value="EKX43904"/>
    <property type="gene ID" value="GUITHDRAFT_87565"/>
</dbReference>
<evidence type="ECO:0000256" key="4">
    <source>
        <dbReference type="PROSITE-ProRule" id="PRU00339"/>
    </source>
</evidence>
<feature type="domain" description="Tetratricopeptide repeat protein 21A/21B N-terminal ARM repeat" evidence="6">
    <location>
        <begin position="18"/>
        <end position="240"/>
    </location>
</feature>
<dbReference type="SMART" id="SM00028">
    <property type="entry name" value="TPR"/>
    <property type="match status" value="15"/>
</dbReference>
<evidence type="ECO:0000313" key="11">
    <source>
        <dbReference type="EnsemblProtists" id="EKX43904"/>
    </source>
</evidence>
<evidence type="ECO:0000259" key="6">
    <source>
        <dbReference type="Pfam" id="PF25062"/>
    </source>
</evidence>
<reference evidence="10 12" key="1">
    <citation type="journal article" date="2012" name="Nature">
        <title>Algal genomes reveal evolutionary mosaicism and the fate of nucleomorphs.</title>
        <authorList>
            <consortium name="DOE Joint Genome Institute"/>
            <person name="Curtis B.A."/>
            <person name="Tanifuji G."/>
            <person name="Burki F."/>
            <person name="Gruber A."/>
            <person name="Irimia M."/>
            <person name="Maruyama S."/>
            <person name="Arias M.C."/>
            <person name="Ball S.G."/>
            <person name="Gile G.H."/>
            <person name="Hirakawa Y."/>
            <person name="Hopkins J.F."/>
            <person name="Kuo A."/>
            <person name="Rensing S.A."/>
            <person name="Schmutz J."/>
            <person name="Symeonidi A."/>
            <person name="Elias M."/>
            <person name="Eveleigh R.J."/>
            <person name="Herman E.K."/>
            <person name="Klute M.J."/>
            <person name="Nakayama T."/>
            <person name="Obornik M."/>
            <person name="Reyes-Prieto A."/>
            <person name="Armbrust E.V."/>
            <person name="Aves S.J."/>
            <person name="Beiko R.G."/>
            <person name="Coutinho P."/>
            <person name="Dacks J.B."/>
            <person name="Durnford D.G."/>
            <person name="Fast N.M."/>
            <person name="Green B.R."/>
            <person name="Grisdale C.J."/>
            <person name="Hempel F."/>
            <person name="Henrissat B."/>
            <person name="Hoppner M.P."/>
            <person name="Ishida K."/>
            <person name="Kim E."/>
            <person name="Koreny L."/>
            <person name="Kroth P.G."/>
            <person name="Liu Y."/>
            <person name="Malik S.B."/>
            <person name="Maier U.G."/>
            <person name="McRose D."/>
            <person name="Mock T."/>
            <person name="Neilson J.A."/>
            <person name="Onodera N.T."/>
            <person name="Poole A.M."/>
            <person name="Pritham E.J."/>
            <person name="Richards T.A."/>
            <person name="Rocap G."/>
            <person name="Roy S.W."/>
            <person name="Sarai C."/>
            <person name="Schaack S."/>
            <person name="Shirato S."/>
            <person name="Slamovits C.H."/>
            <person name="Spencer D.F."/>
            <person name="Suzuki S."/>
            <person name="Worden A.Z."/>
            <person name="Zauner S."/>
            <person name="Barry K."/>
            <person name="Bell C."/>
            <person name="Bharti A.K."/>
            <person name="Crow J.A."/>
            <person name="Grimwood J."/>
            <person name="Kramer R."/>
            <person name="Lindquist E."/>
            <person name="Lucas S."/>
            <person name="Salamov A."/>
            <person name="McFadden G.I."/>
            <person name="Lane C.E."/>
            <person name="Keeling P.J."/>
            <person name="Gray M.W."/>
            <person name="Grigoriev I.V."/>
            <person name="Archibald J.M."/>
        </authorList>
    </citation>
    <scope>NUCLEOTIDE SEQUENCE</scope>
    <source>
        <strain evidence="10 12">CCMP2712</strain>
    </source>
</reference>
<dbReference type="InterPro" id="IPR056832">
    <property type="entry name" value="ARM_TT21_2nd"/>
</dbReference>
<evidence type="ECO:0000313" key="12">
    <source>
        <dbReference type="Proteomes" id="UP000011087"/>
    </source>
</evidence>
<dbReference type="GO" id="GO:0061512">
    <property type="term" value="P:protein localization to cilium"/>
    <property type="evidence" value="ECO:0007669"/>
    <property type="project" value="TreeGrafter"/>
</dbReference>
<feature type="repeat" description="TPR" evidence="4">
    <location>
        <begin position="331"/>
        <end position="364"/>
    </location>
</feature>
<dbReference type="Gene3D" id="1.25.40.10">
    <property type="entry name" value="Tetratricopeptide repeat domain"/>
    <property type="match status" value="7"/>
</dbReference>
<comment type="similarity">
    <text evidence="1">Belongs to the TTC21 family.</text>
</comment>
<dbReference type="InterPro" id="IPR056835">
    <property type="entry name" value="ARM_TT21_5th"/>
</dbReference>
<dbReference type="Pfam" id="PF25062">
    <property type="entry name" value="ARM_TT21_N"/>
    <property type="match status" value="1"/>
</dbReference>
<dbReference type="GO" id="GO:0005929">
    <property type="term" value="C:cilium"/>
    <property type="evidence" value="ECO:0007669"/>
    <property type="project" value="GOC"/>
</dbReference>
<dbReference type="EMBL" id="JH993007">
    <property type="protein sequence ID" value="EKX43904.1"/>
    <property type="molecule type" value="Genomic_DNA"/>
</dbReference>
<name>L1J727_GUITC</name>
<evidence type="ECO:0000313" key="10">
    <source>
        <dbReference type="EMBL" id="EKX43904.1"/>
    </source>
</evidence>
<evidence type="ECO:0000256" key="3">
    <source>
        <dbReference type="ARBA" id="ARBA00022803"/>
    </source>
</evidence>
<evidence type="ECO:0000259" key="5">
    <source>
        <dbReference type="Pfam" id="PF25060"/>
    </source>
</evidence>
<dbReference type="Pfam" id="PF25063">
    <property type="entry name" value="ARM_TT21_C"/>
    <property type="match status" value="1"/>
</dbReference>
<feature type="domain" description="Tetratricopeptide repeat protein 21A/21B fourth ARM" evidence="9">
    <location>
        <begin position="782"/>
        <end position="937"/>
    </location>
</feature>
<dbReference type="GO" id="GO:0030991">
    <property type="term" value="C:intraciliary transport particle A"/>
    <property type="evidence" value="ECO:0007669"/>
    <property type="project" value="TreeGrafter"/>
</dbReference>
<reference evidence="12" key="2">
    <citation type="submission" date="2012-11" db="EMBL/GenBank/DDBJ databases">
        <authorList>
            <person name="Kuo A."/>
            <person name="Curtis B.A."/>
            <person name="Tanifuji G."/>
            <person name="Burki F."/>
            <person name="Gruber A."/>
            <person name="Irimia M."/>
            <person name="Maruyama S."/>
            <person name="Arias M.C."/>
            <person name="Ball S.G."/>
            <person name="Gile G.H."/>
            <person name="Hirakawa Y."/>
            <person name="Hopkins J.F."/>
            <person name="Rensing S.A."/>
            <person name="Schmutz J."/>
            <person name="Symeonidi A."/>
            <person name="Elias M."/>
            <person name="Eveleigh R.J."/>
            <person name="Herman E.K."/>
            <person name="Klute M.J."/>
            <person name="Nakayama T."/>
            <person name="Obornik M."/>
            <person name="Reyes-Prieto A."/>
            <person name="Armbrust E.V."/>
            <person name="Aves S.J."/>
            <person name="Beiko R.G."/>
            <person name="Coutinho P."/>
            <person name="Dacks J.B."/>
            <person name="Durnford D.G."/>
            <person name="Fast N.M."/>
            <person name="Green B.R."/>
            <person name="Grisdale C."/>
            <person name="Hempe F."/>
            <person name="Henrissat B."/>
            <person name="Hoppner M.P."/>
            <person name="Ishida K.-I."/>
            <person name="Kim E."/>
            <person name="Koreny L."/>
            <person name="Kroth P.G."/>
            <person name="Liu Y."/>
            <person name="Malik S.-B."/>
            <person name="Maier U.G."/>
            <person name="McRose D."/>
            <person name="Mock T."/>
            <person name="Neilson J.A."/>
            <person name="Onodera N.T."/>
            <person name="Poole A.M."/>
            <person name="Pritham E.J."/>
            <person name="Richards T.A."/>
            <person name="Rocap G."/>
            <person name="Roy S.W."/>
            <person name="Sarai C."/>
            <person name="Schaack S."/>
            <person name="Shirato S."/>
            <person name="Slamovits C.H."/>
            <person name="Spencer D.F."/>
            <person name="Suzuki S."/>
            <person name="Worden A.Z."/>
            <person name="Zauner S."/>
            <person name="Barry K."/>
            <person name="Bell C."/>
            <person name="Bharti A.K."/>
            <person name="Crow J.A."/>
            <person name="Grimwood J."/>
            <person name="Kramer R."/>
            <person name="Lindquist E."/>
            <person name="Lucas S."/>
            <person name="Salamov A."/>
            <person name="McFadden G.I."/>
            <person name="Lane C.E."/>
            <person name="Keeling P.J."/>
            <person name="Gray M.W."/>
            <person name="Grigoriev I.V."/>
            <person name="Archibald J.M."/>
        </authorList>
    </citation>
    <scope>NUCLEOTIDE SEQUENCE</scope>
    <source>
        <strain evidence="12">CCMP2712</strain>
    </source>
</reference>
<evidence type="ECO:0000256" key="2">
    <source>
        <dbReference type="ARBA" id="ARBA00022737"/>
    </source>
</evidence>
<gene>
    <name evidence="10" type="ORF">GUITHDRAFT_87565</name>
</gene>
<dbReference type="Proteomes" id="UP000011087">
    <property type="component" value="Unassembled WGS sequence"/>
</dbReference>
<dbReference type="Pfam" id="PF25058">
    <property type="entry name" value="ARM_TT21"/>
    <property type="match status" value="1"/>
</dbReference>
<dbReference type="Pfam" id="PF25060">
    <property type="entry name" value="ARM_TT21_2nd"/>
    <property type="match status" value="1"/>
</dbReference>
<evidence type="ECO:0000259" key="9">
    <source>
        <dbReference type="Pfam" id="PF25068"/>
    </source>
</evidence>
<dbReference type="PANTHER" id="PTHR14699">
    <property type="entry name" value="STI2 PROTEIN-RELATED"/>
    <property type="match status" value="1"/>
</dbReference>
<accession>L1J727</accession>
<dbReference type="PROSITE" id="PS50005">
    <property type="entry name" value="TPR"/>
    <property type="match status" value="3"/>
</dbReference>
<dbReference type="InterPro" id="IPR056833">
    <property type="entry name" value="ARM_TT21_N"/>
</dbReference>
<dbReference type="STRING" id="905079.L1J727"/>
<dbReference type="RefSeq" id="XP_005830884.1">
    <property type="nucleotide sequence ID" value="XM_005830827.1"/>
</dbReference>
<feature type="domain" description="Tetratricopeptide repeat protein 21A/21B C-terminal ARM" evidence="7">
    <location>
        <begin position="1125"/>
        <end position="1332"/>
    </location>
</feature>
<evidence type="ECO:0008006" key="13">
    <source>
        <dbReference type="Google" id="ProtNLM"/>
    </source>
</evidence>
<dbReference type="InterPro" id="IPR019734">
    <property type="entry name" value="TPR_rpt"/>
</dbReference>
<evidence type="ECO:0000256" key="1">
    <source>
        <dbReference type="ARBA" id="ARBA00010935"/>
    </source>
</evidence>
<dbReference type="FunFam" id="1.25.40.10:FF:000219">
    <property type="entry name" value="Tetratricopeptide repeat domain 21B"/>
    <property type="match status" value="1"/>
</dbReference>